<evidence type="ECO:0000313" key="2">
    <source>
        <dbReference type="EMBL" id="CAE7088061.1"/>
    </source>
</evidence>
<dbReference type="Proteomes" id="UP000663827">
    <property type="component" value="Unassembled WGS sequence"/>
</dbReference>
<evidence type="ECO:0000256" key="1">
    <source>
        <dbReference type="SAM" id="MobiDB-lite"/>
    </source>
</evidence>
<sequence>MWAASTDPPRLHLNTQSSSGVQGPQVTMTNIEPPPYESNFVAEEATPSGFPTGYFVIKNCANGRLLDVATNSAQDGTPLVLWTAKENSLVLYHTGALCSKASGHAIDVEGGRLVLRHRKPFTFPFPNAESHPLARITYVASSKMIRATFGCDPNYPPPNAPDPTNAWRSKDYILGTIPLRKPPSFLENTMAVMSTIGTSLTRPQALISGPSIAPMATAFGHNDASVSDFVLRDDEVMEEERVGGEDDTDDNPEPGRPARVLELPIGWLEKGASKLSDAALRRRQWEVIPIHNHRRKTDHESA</sequence>
<gene>
    <name evidence="2" type="ORF">RDB_LOCUS29400</name>
</gene>
<feature type="compositionally biased region" description="Polar residues" evidence="1">
    <location>
        <begin position="13"/>
        <end position="25"/>
    </location>
</feature>
<dbReference type="AlphaFoldDB" id="A0A8H3DUD4"/>
<comment type="caution">
    <text evidence="2">The sequence shown here is derived from an EMBL/GenBank/DDBJ whole genome shotgun (WGS) entry which is preliminary data.</text>
</comment>
<dbReference type="SUPFAM" id="SSF50370">
    <property type="entry name" value="Ricin B-like lectins"/>
    <property type="match status" value="1"/>
</dbReference>
<dbReference type="Gene3D" id="2.80.10.50">
    <property type="match status" value="1"/>
</dbReference>
<feature type="region of interest" description="Disordered" evidence="1">
    <location>
        <begin position="238"/>
        <end position="258"/>
    </location>
</feature>
<protein>
    <submittedName>
        <fullName evidence="2">Uncharacterized protein</fullName>
    </submittedName>
</protein>
<organism evidence="2 3">
    <name type="scientific">Rhizoctonia solani</name>
    <dbReference type="NCBI Taxonomy" id="456999"/>
    <lineage>
        <taxon>Eukaryota</taxon>
        <taxon>Fungi</taxon>
        <taxon>Dikarya</taxon>
        <taxon>Basidiomycota</taxon>
        <taxon>Agaricomycotina</taxon>
        <taxon>Agaricomycetes</taxon>
        <taxon>Cantharellales</taxon>
        <taxon>Ceratobasidiaceae</taxon>
        <taxon>Rhizoctonia</taxon>
    </lineage>
</organism>
<name>A0A8H3DUD4_9AGAM</name>
<dbReference type="InterPro" id="IPR035992">
    <property type="entry name" value="Ricin_B-like_lectins"/>
</dbReference>
<evidence type="ECO:0000313" key="3">
    <source>
        <dbReference type="Proteomes" id="UP000663827"/>
    </source>
</evidence>
<accession>A0A8H3DUD4</accession>
<dbReference type="EMBL" id="CAJNJQ010000592">
    <property type="protein sequence ID" value="CAE7088061.1"/>
    <property type="molecule type" value="Genomic_DNA"/>
</dbReference>
<proteinExistence type="predicted"/>
<reference evidence="2" key="1">
    <citation type="submission" date="2021-01" db="EMBL/GenBank/DDBJ databases">
        <authorList>
            <person name="Kaushik A."/>
        </authorList>
    </citation>
    <scope>NUCLEOTIDE SEQUENCE</scope>
    <source>
        <strain evidence="2">AG5</strain>
    </source>
</reference>
<feature type="region of interest" description="Disordered" evidence="1">
    <location>
        <begin position="1"/>
        <end position="25"/>
    </location>
</feature>